<sequence length="139" mass="15737">MSPATDERDRIRAAMDRILSGAPQRSNGALTIVALATEADVPRNALTQRHLDLKNDFYDKVRARGEMPDSEKRLRRQLVKAKELRAEALKELERVKADNEALVGALHQVVMENRQLRLQLTEQPSNVRVLPTQPRPPAQ</sequence>
<name>A0ABV6TSY1_9ACTN</name>
<comment type="caution">
    <text evidence="2">The sequence shown here is derived from an EMBL/GenBank/DDBJ whole genome shotgun (WGS) entry which is preliminary data.</text>
</comment>
<protein>
    <recommendedName>
        <fullName evidence="4">Transposase</fullName>
    </recommendedName>
</protein>
<keyword evidence="1" id="KW-0175">Coiled coil</keyword>
<reference evidence="2 3" key="1">
    <citation type="submission" date="2024-09" db="EMBL/GenBank/DDBJ databases">
        <authorList>
            <person name="Sun Q."/>
            <person name="Mori K."/>
        </authorList>
    </citation>
    <scope>NUCLEOTIDE SEQUENCE [LARGE SCALE GENOMIC DNA]</scope>
    <source>
        <strain evidence="2 3">JCM 4557</strain>
    </source>
</reference>
<evidence type="ECO:0000313" key="2">
    <source>
        <dbReference type="EMBL" id="MFC0848401.1"/>
    </source>
</evidence>
<gene>
    <name evidence="2" type="ORF">ACFH04_32540</name>
</gene>
<dbReference type="EMBL" id="JBHMQV010000009">
    <property type="protein sequence ID" value="MFC0848401.1"/>
    <property type="molecule type" value="Genomic_DNA"/>
</dbReference>
<feature type="coiled-coil region" evidence="1">
    <location>
        <begin position="71"/>
        <end position="105"/>
    </location>
</feature>
<evidence type="ECO:0000313" key="3">
    <source>
        <dbReference type="Proteomes" id="UP001589887"/>
    </source>
</evidence>
<organism evidence="2 3">
    <name type="scientific">Streptomyces noboritoensis</name>
    <dbReference type="NCBI Taxonomy" id="67337"/>
    <lineage>
        <taxon>Bacteria</taxon>
        <taxon>Bacillati</taxon>
        <taxon>Actinomycetota</taxon>
        <taxon>Actinomycetes</taxon>
        <taxon>Kitasatosporales</taxon>
        <taxon>Streptomycetaceae</taxon>
        <taxon>Streptomyces</taxon>
    </lineage>
</organism>
<proteinExistence type="predicted"/>
<dbReference type="Proteomes" id="UP001589887">
    <property type="component" value="Unassembled WGS sequence"/>
</dbReference>
<dbReference type="RefSeq" id="WP_394322944.1">
    <property type="nucleotide sequence ID" value="NZ_JBHMQV010000009.1"/>
</dbReference>
<evidence type="ECO:0008006" key="4">
    <source>
        <dbReference type="Google" id="ProtNLM"/>
    </source>
</evidence>
<evidence type="ECO:0000256" key="1">
    <source>
        <dbReference type="SAM" id="Coils"/>
    </source>
</evidence>
<keyword evidence="3" id="KW-1185">Reference proteome</keyword>
<accession>A0ABV6TSY1</accession>